<evidence type="ECO:0000313" key="2">
    <source>
        <dbReference type="Proteomes" id="UP000245910"/>
    </source>
</evidence>
<keyword evidence="2" id="KW-1185">Reference proteome</keyword>
<proteinExistence type="predicted"/>
<dbReference type="AlphaFoldDB" id="A0A2L2TAL8"/>
<reference evidence="2" key="1">
    <citation type="submission" date="2014-10" db="EMBL/GenBank/DDBJ databases">
        <authorList>
            <person name="King R."/>
        </authorList>
    </citation>
    <scope>NUCLEOTIDE SEQUENCE [LARGE SCALE GENOMIC DNA]</scope>
    <source>
        <strain evidence="2">A3/5</strain>
    </source>
</reference>
<dbReference type="EMBL" id="LN649232">
    <property type="protein sequence ID" value="CEI38552.1"/>
    <property type="molecule type" value="Genomic_DNA"/>
</dbReference>
<name>A0A2L2TAL8_9HYPO</name>
<accession>A0A2L2TAL8</accession>
<dbReference type="Proteomes" id="UP000245910">
    <property type="component" value="Chromosome IIII"/>
</dbReference>
<protein>
    <submittedName>
        <fullName evidence="1">Uncharacterized protein</fullName>
    </submittedName>
</protein>
<organism evidence="1 2">
    <name type="scientific">Fusarium venenatum</name>
    <dbReference type="NCBI Taxonomy" id="56646"/>
    <lineage>
        <taxon>Eukaryota</taxon>
        <taxon>Fungi</taxon>
        <taxon>Dikarya</taxon>
        <taxon>Ascomycota</taxon>
        <taxon>Pezizomycotina</taxon>
        <taxon>Sordariomycetes</taxon>
        <taxon>Hypocreomycetidae</taxon>
        <taxon>Hypocreales</taxon>
        <taxon>Nectriaceae</taxon>
        <taxon>Fusarium</taxon>
    </lineage>
</organism>
<sequence>MYRSLNEDITLNLGSPY</sequence>
<evidence type="ECO:0000313" key="1">
    <source>
        <dbReference type="EMBL" id="CEI38552.1"/>
    </source>
</evidence>